<keyword evidence="3" id="KW-1185">Reference proteome</keyword>
<feature type="domain" description="Trypsin-co-occurring" evidence="1">
    <location>
        <begin position="13"/>
        <end position="92"/>
    </location>
</feature>
<sequence>MADARDATDDGGIGLADVIRQVRADLTAAQREGDGREGGLRFTVERVCLEVAVQVRKEGSGRTGLRIGVVTADLGGGASKDTTHRIQVELVPRHRDGTFHVGGEPCD</sequence>
<accession>A0ABW4PNC3</accession>
<dbReference type="Pfam" id="PF19631">
    <property type="entry name" value="Trypco2"/>
    <property type="match status" value="1"/>
</dbReference>
<organism evidence="2 3">
    <name type="scientific">Streptomyces desertarenae</name>
    <dbReference type="NCBI Taxonomy" id="2666184"/>
    <lineage>
        <taxon>Bacteria</taxon>
        <taxon>Bacillati</taxon>
        <taxon>Actinomycetota</taxon>
        <taxon>Actinomycetes</taxon>
        <taxon>Kitasatosporales</taxon>
        <taxon>Streptomycetaceae</taxon>
        <taxon>Streptomyces</taxon>
    </lineage>
</organism>
<evidence type="ECO:0000313" key="3">
    <source>
        <dbReference type="Proteomes" id="UP001597365"/>
    </source>
</evidence>
<comment type="caution">
    <text evidence="2">The sequence shown here is derived from an EMBL/GenBank/DDBJ whole genome shotgun (WGS) entry which is preliminary data.</text>
</comment>
<dbReference type="RefSeq" id="WP_380900001.1">
    <property type="nucleotide sequence ID" value="NZ_JBHUFU010000007.1"/>
</dbReference>
<evidence type="ECO:0000259" key="1">
    <source>
        <dbReference type="Pfam" id="PF19631"/>
    </source>
</evidence>
<reference evidence="3" key="1">
    <citation type="journal article" date="2019" name="Int. J. Syst. Evol. Microbiol.">
        <title>The Global Catalogue of Microorganisms (GCM) 10K type strain sequencing project: providing services to taxonomists for standard genome sequencing and annotation.</title>
        <authorList>
            <consortium name="The Broad Institute Genomics Platform"/>
            <consortium name="The Broad Institute Genome Sequencing Center for Infectious Disease"/>
            <person name="Wu L."/>
            <person name="Ma J."/>
        </authorList>
    </citation>
    <scope>NUCLEOTIDE SEQUENCE [LARGE SCALE GENOMIC DNA]</scope>
    <source>
        <strain evidence="3">CGMCC 4.7455</strain>
    </source>
</reference>
<dbReference type="EMBL" id="JBHUFU010000007">
    <property type="protein sequence ID" value="MFD1830761.1"/>
    <property type="molecule type" value="Genomic_DNA"/>
</dbReference>
<dbReference type="Proteomes" id="UP001597365">
    <property type="component" value="Unassembled WGS sequence"/>
</dbReference>
<dbReference type="InterPro" id="IPR045608">
    <property type="entry name" value="Trypco2"/>
</dbReference>
<proteinExistence type="predicted"/>
<gene>
    <name evidence="2" type="ORF">ACFSJS_13905</name>
</gene>
<name>A0ABW4PNC3_9ACTN</name>
<evidence type="ECO:0000313" key="2">
    <source>
        <dbReference type="EMBL" id="MFD1830761.1"/>
    </source>
</evidence>
<protein>
    <submittedName>
        <fullName evidence="2">Trypco2 family protein</fullName>
    </submittedName>
</protein>